<dbReference type="EMBL" id="MLAK01000563">
    <property type="protein sequence ID" value="OHT12458.1"/>
    <property type="molecule type" value="Genomic_DNA"/>
</dbReference>
<dbReference type="RefSeq" id="XP_068365594.1">
    <property type="nucleotide sequence ID" value="XM_068499761.1"/>
</dbReference>
<dbReference type="AlphaFoldDB" id="A0A1J4KMW9"/>
<evidence type="ECO:0000256" key="1">
    <source>
        <dbReference type="SAM" id="MobiDB-lite"/>
    </source>
</evidence>
<proteinExistence type="predicted"/>
<organism evidence="2 3">
    <name type="scientific">Tritrichomonas foetus</name>
    <dbReference type="NCBI Taxonomy" id="1144522"/>
    <lineage>
        <taxon>Eukaryota</taxon>
        <taxon>Metamonada</taxon>
        <taxon>Parabasalia</taxon>
        <taxon>Tritrichomonadida</taxon>
        <taxon>Tritrichomonadidae</taxon>
        <taxon>Tritrichomonas</taxon>
    </lineage>
</organism>
<keyword evidence="3" id="KW-1185">Reference proteome</keyword>
<evidence type="ECO:0000313" key="2">
    <source>
        <dbReference type="EMBL" id="OHT12458.1"/>
    </source>
</evidence>
<dbReference type="OrthoDB" id="10564455at2759"/>
<reference evidence="2" key="1">
    <citation type="submission" date="2016-10" db="EMBL/GenBank/DDBJ databases">
        <authorList>
            <person name="Benchimol M."/>
            <person name="Almeida L.G."/>
            <person name="Vasconcelos A.T."/>
            <person name="Perreira-Neves A."/>
            <person name="Rosa I.A."/>
            <person name="Tasca T."/>
            <person name="Bogo M.R."/>
            <person name="de Souza W."/>
        </authorList>
    </citation>
    <scope>NUCLEOTIDE SEQUENCE [LARGE SCALE GENOMIC DNA]</scope>
    <source>
        <strain evidence="2">K</strain>
    </source>
</reference>
<protein>
    <submittedName>
        <fullName evidence="2">Uncharacterized protein</fullName>
    </submittedName>
</protein>
<dbReference type="GeneID" id="94834465"/>
<dbReference type="VEuPathDB" id="TrichDB:TRFO_17739"/>
<sequence>MAELLPYAKRETRVRPGPPPTPYHMFDQINFHKPLNKQQSETHYSQEGHFRQVEMKASVRAIDGRLDEVERNRMNMFNEANVVRERTIKQPTSPNRPTRHGMTPYSYSTLWINHPPENTSLSPLKSEAYLTSFLATPNSVMDKSNRAKSSMSKYESIRFNDEKFHSFIEDVDKTIQARHQRNMDDIRLQRGKYQEALEARQRLEKIHYF</sequence>
<evidence type="ECO:0000313" key="3">
    <source>
        <dbReference type="Proteomes" id="UP000179807"/>
    </source>
</evidence>
<dbReference type="Proteomes" id="UP000179807">
    <property type="component" value="Unassembled WGS sequence"/>
</dbReference>
<accession>A0A1J4KMW9</accession>
<name>A0A1J4KMW9_9EUKA</name>
<comment type="caution">
    <text evidence="2">The sequence shown here is derived from an EMBL/GenBank/DDBJ whole genome shotgun (WGS) entry which is preliminary data.</text>
</comment>
<feature type="region of interest" description="Disordered" evidence="1">
    <location>
        <begin position="1"/>
        <end position="21"/>
    </location>
</feature>
<gene>
    <name evidence="2" type="ORF">TRFO_17739</name>
</gene>